<dbReference type="Proteomes" id="UP000000739">
    <property type="component" value="Chromosome"/>
</dbReference>
<keyword evidence="1" id="KW-0812">Transmembrane</keyword>
<dbReference type="SUPFAM" id="SSF53756">
    <property type="entry name" value="UDP-Glycosyltransferase/glycogen phosphorylase"/>
    <property type="match status" value="1"/>
</dbReference>
<sequence length="410" mass="46455">MRILYLSQYFPPENGATQVRSFEMASRLVKQGHEVTVIANVPNHPEGVIHPEFKNVWYKKDELEGIDVRYVKVAAFREKSFKKRIIFYLTYMFTAALAGLLACRKKYDCIYATSPPLFVGGAAVILKWAKKIPMYFEVRDPWPQAAVELGLVQSGMAIKMATLLEEACYRNAEKIVVVTETVRDMLLRRNVPPEKMIVIPNGATVESFYWTQEGRDEIRKKLGMEDSFIVLHAGNMGVAQDLHTILNAAKLMEDEPRYQFLMVGTGPVEKELRDRAKELKLKNLHFLGYKPRPEMPPIFSACDAAAVTSKALDVFKSMKPVKMYDSWACQVPVLLGMEGESKDLVQAVNGGVCYTPENPEDMVRAIREMDALGFETRKAMGAKLRQYVIDNYSRASQARVLEQVLLGRLP</sequence>
<dbReference type="CAZy" id="GT4">
    <property type="family name" value="Glycosyltransferase Family 4"/>
</dbReference>
<dbReference type="InterPro" id="IPR050194">
    <property type="entry name" value="Glycosyltransferase_grp1"/>
</dbReference>
<keyword evidence="1" id="KW-1133">Transmembrane helix</keyword>
<dbReference type="Gene3D" id="3.40.50.2000">
    <property type="entry name" value="Glycogen Phosphorylase B"/>
    <property type="match status" value="2"/>
</dbReference>
<keyword evidence="1" id="KW-0472">Membrane</keyword>
<dbReference type="InterPro" id="IPR001296">
    <property type="entry name" value="Glyco_trans_1"/>
</dbReference>
<evidence type="ECO:0000259" key="2">
    <source>
        <dbReference type="Pfam" id="PF00534"/>
    </source>
</evidence>
<dbReference type="PANTHER" id="PTHR45947">
    <property type="entry name" value="SULFOQUINOVOSYL TRANSFERASE SQD2"/>
    <property type="match status" value="1"/>
</dbReference>
<dbReference type="AlphaFoldDB" id="B8FCD0"/>
<dbReference type="Pfam" id="PF00534">
    <property type="entry name" value="Glycos_transf_1"/>
    <property type="match status" value="1"/>
</dbReference>
<protein>
    <submittedName>
        <fullName evidence="4">Glycosyl transferase group 1</fullName>
    </submittedName>
</protein>
<feature type="domain" description="Glycosyl transferase family 1" evidence="2">
    <location>
        <begin position="215"/>
        <end position="383"/>
    </location>
</feature>
<dbReference type="HOGENOM" id="CLU_009583_11_2_7"/>
<evidence type="ECO:0000259" key="3">
    <source>
        <dbReference type="Pfam" id="PF13579"/>
    </source>
</evidence>
<name>B8FCD0_DESAL</name>
<dbReference type="Pfam" id="PF13579">
    <property type="entry name" value="Glyco_trans_4_4"/>
    <property type="match status" value="1"/>
</dbReference>
<reference evidence="4 5" key="1">
    <citation type="journal article" date="2012" name="Environ. Microbiol.">
        <title>The genome sequence of Desulfatibacillum alkenivorans AK-01: a blueprint for anaerobic alkane oxidation.</title>
        <authorList>
            <person name="Callaghan A.V."/>
            <person name="Morris B.E."/>
            <person name="Pereira I.A."/>
            <person name="McInerney M.J."/>
            <person name="Austin R.N."/>
            <person name="Groves J.T."/>
            <person name="Kukor J.J."/>
            <person name="Suflita J.M."/>
            <person name="Young L.Y."/>
            <person name="Zylstra G.J."/>
            <person name="Wawrik B."/>
        </authorList>
    </citation>
    <scope>NUCLEOTIDE SEQUENCE [LARGE SCALE GENOMIC DNA]</scope>
    <source>
        <strain evidence="4 5">AK-01</strain>
    </source>
</reference>
<proteinExistence type="predicted"/>
<feature type="domain" description="Glycosyltransferase subfamily 4-like N-terminal" evidence="3">
    <location>
        <begin position="17"/>
        <end position="202"/>
    </location>
</feature>
<dbReference type="InterPro" id="IPR028098">
    <property type="entry name" value="Glyco_trans_4-like_N"/>
</dbReference>
<dbReference type="GO" id="GO:0016758">
    <property type="term" value="F:hexosyltransferase activity"/>
    <property type="evidence" value="ECO:0007669"/>
    <property type="project" value="TreeGrafter"/>
</dbReference>
<evidence type="ECO:0000256" key="1">
    <source>
        <dbReference type="SAM" id="Phobius"/>
    </source>
</evidence>
<evidence type="ECO:0000313" key="5">
    <source>
        <dbReference type="Proteomes" id="UP000000739"/>
    </source>
</evidence>
<dbReference type="eggNOG" id="COG0438">
    <property type="taxonomic scope" value="Bacteria"/>
</dbReference>
<gene>
    <name evidence="4" type="ordered locus">Dalk_3862</name>
</gene>
<dbReference type="KEGG" id="dal:Dalk_3862"/>
<keyword evidence="4" id="KW-0808">Transferase</keyword>
<dbReference type="PANTHER" id="PTHR45947:SF3">
    <property type="entry name" value="SULFOQUINOVOSYL TRANSFERASE SQD2"/>
    <property type="match status" value="1"/>
</dbReference>
<dbReference type="EMBL" id="CP001322">
    <property type="protein sequence ID" value="ACL05548.1"/>
    <property type="molecule type" value="Genomic_DNA"/>
</dbReference>
<dbReference type="RefSeq" id="WP_015948599.1">
    <property type="nucleotide sequence ID" value="NC_011768.1"/>
</dbReference>
<feature type="transmembrane region" description="Helical" evidence="1">
    <location>
        <begin position="85"/>
        <end position="102"/>
    </location>
</feature>
<dbReference type="CDD" id="cd03794">
    <property type="entry name" value="GT4_WbuB-like"/>
    <property type="match status" value="1"/>
</dbReference>
<evidence type="ECO:0000313" key="4">
    <source>
        <dbReference type="EMBL" id="ACL05548.1"/>
    </source>
</evidence>
<organism evidence="4 5">
    <name type="scientific">Desulfatibacillum aliphaticivorans</name>
    <dbReference type="NCBI Taxonomy" id="218208"/>
    <lineage>
        <taxon>Bacteria</taxon>
        <taxon>Pseudomonadati</taxon>
        <taxon>Thermodesulfobacteriota</taxon>
        <taxon>Desulfobacteria</taxon>
        <taxon>Desulfobacterales</taxon>
        <taxon>Desulfatibacillaceae</taxon>
        <taxon>Desulfatibacillum</taxon>
    </lineage>
</organism>
<keyword evidence="5" id="KW-1185">Reference proteome</keyword>
<accession>B8FCD0</accession>